<evidence type="ECO:0000313" key="1">
    <source>
        <dbReference type="EMBL" id="CAG8674570.1"/>
    </source>
</evidence>
<dbReference type="Proteomes" id="UP000789572">
    <property type="component" value="Unassembled WGS sequence"/>
</dbReference>
<accession>A0A9N9ECR9</accession>
<sequence>MEAQIKMERRNNLDLQARARDFSNPHLEIGRHSSFFKRAGVEVTARMGNCVVIRRIRLNAQNEKLKAFRILHLLYAGFKKAVDFVSAICD</sequence>
<comment type="caution">
    <text evidence="1">The sequence shown here is derived from an EMBL/GenBank/DDBJ whole genome shotgun (WGS) entry which is preliminary data.</text>
</comment>
<gene>
    <name evidence="1" type="ORF">POCULU_LOCUS11161</name>
</gene>
<feature type="non-terminal residue" evidence="1">
    <location>
        <position position="90"/>
    </location>
</feature>
<reference evidence="1" key="1">
    <citation type="submission" date="2021-06" db="EMBL/GenBank/DDBJ databases">
        <authorList>
            <person name="Kallberg Y."/>
            <person name="Tangrot J."/>
            <person name="Rosling A."/>
        </authorList>
    </citation>
    <scope>NUCLEOTIDE SEQUENCE</scope>
    <source>
        <strain evidence="1">IA702</strain>
    </source>
</reference>
<protein>
    <submittedName>
        <fullName evidence="1">7547_t:CDS:1</fullName>
    </submittedName>
</protein>
<name>A0A9N9ECR9_9GLOM</name>
<dbReference type="AlphaFoldDB" id="A0A9N9ECR9"/>
<dbReference type="EMBL" id="CAJVPJ010007267">
    <property type="protein sequence ID" value="CAG8674570.1"/>
    <property type="molecule type" value="Genomic_DNA"/>
</dbReference>
<keyword evidence="2" id="KW-1185">Reference proteome</keyword>
<proteinExistence type="predicted"/>
<evidence type="ECO:0000313" key="2">
    <source>
        <dbReference type="Proteomes" id="UP000789572"/>
    </source>
</evidence>
<organism evidence="1 2">
    <name type="scientific">Paraglomus occultum</name>
    <dbReference type="NCBI Taxonomy" id="144539"/>
    <lineage>
        <taxon>Eukaryota</taxon>
        <taxon>Fungi</taxon>
        <taxon>Fungi incertae sedis</taxon>
        <taxon>Mucoromycota</taxon>
        <taxon>Glomeromycotina</taxon>
        <taxon>Glomeromycetes</taxon>
        <taxon>Paraglomerales</taxon>
        <taxon>Paraglomeraceae</taxon>
        <taxon>Paraglomus</taxon>
    </lineage>
</organism>